<dbReference type="GO" id="GO:0030435">
    <property type="term" value="P:sporulation resulting in formation of a cellular spore"/>
    <property type="evidence" value="ECO:0007669"/>
    <property type="project" value="InterPro"/>
</dbReference>
<feature type="domain" description="Spore coat protein X/V" evidence="1">
    <location>
        <begin position="79"/>
        <end position="130"/>
    </location>
</feature>
<comment type="caution">
    <text evidence="2">The sequence shown here is derived from an EMBL/GenBank/DDBJ whole genome shotgun (WGS) entry which is preliminary data.</text>
</comment>
<sequence length="131" mass="14572">MALYPIRSLNNNVEERQRTFNRLENTQAEFQRLVIRDSHNVAVTQTEAQGLVLVQASLQAAIEAVIILFGDDPRISQLQRVAQSLENLQLQSQAVWIENADGIVVTQTELQLEAVIQAAIQLLAQLVAKIG</sequence>
<dbReference type="OrthoDB" id="2912849at2"/>
<dbReference type="GO" id="GO:0031160">
    <property type="term" value="C:spore wall"/>
    <property type="evidence" value="ECO:0007669"/>
    <property type="project" value="InterPro"/>
</dbReference>
<reference evidence="3" key="1">
    <citation type="journal article" date="2019" name="Int. J. Syst. Evol. Microbiol.">
        <title>The Global Catalogue of Microorganisms (GCM) 10K type strain sequencing project: providing services to taxonomists for standard genome sequencing and annotation.</title>
        <authorList>
            <consortium name="The Broad Institute Genomics Platform"/>
            <consortium name="The Broad Institute Genome Sequencing Center for Infectious Disease"/>
            <person name="Wu L."/>
            <person name="Ma J."/>
        </authorList>
    </citation>
    <scope>NUCLEOTIDE SEQUENCE [LARGE SCALE GENOMIC DNA]</scope>
    <source>
        <strain evidence="3">CGMCC 1.14993</strain>
    </source>
</reference>
<dbReference type="EMBL" id="BMHB01000001">
    <property type="protein sequence ID" value="GGI10848.1"/>
    <property type="molecule type" value="Genomic_DNA"/>
</dbReference>
<evidence type="ECO:0000313" key="3">
    <source>
        <dbReference type="Proteomes" id="UP000626244"/>
    </source>
</evidence>
<dbReference type="RefSeq" id="WP_087998775.1">
    <property type="nucleotide sequence ID" value="NZ_BMHB01000001.1"/>
</dbReference>
<proteinExistence type="predicted"/>
<name>A0A8J3AIC3_9BACI</name>
<organism evidence="2 3">
    <name type="scientific">Gottfriedia solisilvae</name>
    <dbReference type="NCBI Taxonomy" id="1516104"/>
    <lineage>
        <taxon>Bacteria</taxon>
        <taxon>Bacillati</taxon>
        <taxon>Bacillota</taxon>
        <taxon>Bacilli</taxon>
        <taxon>Bacillales</taxon>
        <taxon>Bacillaceae</taxon>
        <taxon>Gottfriedia</taxon>
    </lineage>
</organism>
<keyword evidence="3" id="KW-1185">Reference proteome</keyword>
<evidence type="ECO:0000313" key="2">
    <source>
        <dbReference type="EMBL" id="GGI10848.1"/>
    </source>
</evidence>
<feature type="domain" description="Spore coat protein X/V" evidence="1">
    <location>
        <begin position="17"/>
        <end position="68"/>
    </location>
</feature>
<accession>A0A8J3AIC3</accession>
<gene>
    <name evidence="2" type="ORF">GCM10007380_04860</name>
</gene>
<dbReference type="InterPro" id="IPR011428">
    <property type="entry name" value="Spore_coat_X/V"/>
</dbReference>
<evidence type="ECO:0000259" key="1">
    <source>
        <dbReference type="Pfam" id="PF07552"/>
    </source>
</evidence>
<dbReference type="Pfam" id="PF07552">
    <property type="entry name" value="Coat_X"/>
    <property type="match status" value="2"/>
</dbReference>
<protein>
    <recommendedName>
        <fullName evidence="1">Spore coat protein X/V domain-containing protein</fullName>
    </recommendedName>
</protein>
<dbReference type="Proteomes" id="UP000626244">
    <property type="component" value="Unassembled WGS sequence"/>
</dbReference>
<dbReference type="AlphaFoldDB" id="A0A8J3AIC3"/>